<protein>
    <submittedName>
        <fullName evidence="2">Uncharacterized protein</fullName>
    </submittedName>
</protein>
<proteinExistence type="predicted"/>
<name>A0ABW1PRU6_9FLAO</name>
<gene>
    <name evidence="2" type="ORF">ACFPVY_17160</name>
</gene>
<evidence type="ECO:0000256" key="1">
    <source>
        <dbReference type="SAM" id="MobiDB-lite"/>
    </source>
</evidence>
<reference evidence="3" key="1">
    <citation type="journal article" date="2019" name="Int. J. Syst. Evol. Microbiol.">
        <title>The Global Catalogue of Microorganisms (GCM) 10K type strain sequencing project: providing services to taxonomists for standard genome sequencing and annotation.</title>
        <authorList>
            <consortium name="The Broad Institute Genomics Platform"/>
            <consortium name="The Broad Institute Genome Sequencing Center for Infectious Disease"/>
            <person name="Wu L."/>
            <person name="Ma J."/>
        </authorList>
    </citation>
    <scope>NUCLEOTIDE SEQUENCE [LARGE SCALE GENOMIC DNA]</scope>
    <source>
        <strain evidence="3">CCUG 49679</strain>
    </source>
</reference>
<accession>A0ABW1PRU6</accession>
<dbReference type="Proteomes" id="UP001596287">
    <property type="component" value="Unassembled WGS sequence"/>
</dbReference>
<dbReference type="EMBL" id="JBHSQB010000021">
    <property type="protein sequence ID" value="MFC6098380.1"/>
    <property type="molecule type" value="Genomic_DNA"/>
</dbReference>
<comment type="caution">
    <text evidence="2">The sequence shown here is derived from an EMBL/GenBank/DDBJ whole genome shotgun (WGS) entry which is preliminary data.</text>
</comment>
<evidence type="ECO:0000313" key="2">
    <source>
        <dbReference type="EMBL" id="MFC6098380.1"/>
    </source>
</evidence>
<feature type="region of interest" description="Disordered" evidence="1">
    <location>
        <begin position="221"/>
        <end position="243"/>
    </location>
</feature>
<sequence length="466" mass="52970">MGTSVSFGKYSPSVVEDLDFDIEFSLDASQNTVVPLGILDFKNNYENPYFAFNYSLLKSPVEELHFQITDESGKPIYNMGYLEPIIITAPKKAKIQQDAKSNAPVFNLENPIKSWKYESIFKPYILTQPDFTQPGSYTIYWDGFDNDEVFDSKNFDGKRLIAKITAVKGSSQKSIEIDFTTIYNEVKWVDVKINKKTKKIDVELRVNLKDGGAEGFDIENYHEPLDDPRMPSRQRHPSEGIPKEYRDRMRYPPIMSPTRSYQQLEQLAIEGLNYHWGRNSNHFIAKNVLIAEEPYEINVNAVNSNDDVKAIDDISLIYNTNGPWMRSGNPGTVEGIVSAVGNLVSREAICYNVGYLKYSNGWGYRRESQEDLEFKDTAAHEIGHTVLKAYGGTTYSYGHKGSVNVVTQNKKSSAPTLPLRGEIDLMPYFRENELGGEGSQPNYHARRVAAEKDVLSLLWLTKIKIR</sequence>
<keyword evidence="3" id="KW-1185">Reference proteome</keyword>
<evidence type="ECO:0000313" key="3">
    <source>
        <dbReference type="Proteomes" id="UP001596287"/>
    </source>
</evidence>
<dbReference type="RefSeq" id="WP_379793395.1">
    <property type="nucleotide sequence ID" value="NZ_JBHSQB010000021.1"/>
</dbReference>
<organism evidence="2 3">
    <name type="scientific">Flavobacterium qiangtangense</name>
    <dbReference type="NCBI Taxonomy" id="1442595"/>
    <lineage>
        <taxon>Bacteria</taxon>
        <taxon>Pseudomonadati</taxon>
        <taxon>Bacteroidota</taxon>
        <taxon>Flavobacteriia</taxon>
        <taxon>Flavobacteriales</taxon>
        <taxon>Flavobacteriaceae</taxon>
        <taxon>Flavobacterium</taxon>
    </lineage>
</organism>